<comment type="subcellular location">
    <subcellularLocation>
        <location evidence="1">Membrane</location>
        <topology evidence="1">Multi-pass membrane protein</topology>
    </subcellularLocation>
</comment>
<organism evidence="13 14">
    <name type="scientific">Sphingopyxis macrogoltabida</name>
    <name type="common">Sphingomonas macrogoltabidus</name>
    <dbReference type="NCBI Taxonomy" id="33050"/>
    <lineage>
        <taxon>Bacteria</taxon>
        <taxon>Pseudomonadati</taxon>
        <taxon>Pseudomonadota</taxon>
        <taxon>Alphaproteobacteria</taxon>
        <taxon>Sphingomonadales</taxon>
        <taxon>Sphingomonadaceae</taxon>
        <taxon>Sphingopyxis</taxon>
    </lineage>
</organism>
<dbReference type="AlphaFoldDB" id="A0A0N9V5H7"/>
<comment type="similarity">
    <text evidence="2">Belongs to the DsbB family. BdbC subfamily.</text>
</comment>
<dbReference type="GO" id="GO:0016020">
    <property type="term" value="C:membrane"/>
    <property type="evidence" value="ECO:0007669"/>
    <property type="project" value="UniProtKB-SubCell"/>
</dbReference>
<evidence type="ECO:0000256" key="2">
    <source>
        <dbReference type="ARBA" id="ARBA00007602"/>
    </source>
</evidence>
<evidence type="ECO:0000256" key="12">
    <source>
        <dbReference type="SAM" id="Phobius"/>
    </source>
</evidence>
<evidence type="ECO:0000256" key="10">
    <source>
        <dbReference type="ARBA" id="ARBA00023186"/>
    </source>
</evidence>
<evidence type="ECO:0000256" key="11">
    <source>
        <dbReference type="ARBA" id="ARBA00023284"/>
    </source>
</evidence>
<evidence type="ECO:0000256" key="5">
    <source>
        <dbReference type="ARBA" id="ARBA00022982"/>
    </source>
</evidence>
<keyword evidence="3" id="KW-0813">Transport</keyword>
<feature type="transmembrane region" description="Helical" evidence="12">
    <location>
        <begin position="114"/>
        <end position="138"/>
    </location>
</feature>
<gene>
    <name evidence="13" type="ORF">AN936_02320</name>
</gene>
<evidence type="ECO:0000256" key="1">
    <source>
        <dbReference type="ARBA" id="ARBA00004141"/>
    </source>
</evidence>
<dbReference type="RefSeq" id="WP_054586733.1">
    <property type="nucleotide sequence ID" value="NZ_CP012700.1"/>
</dbReference>
<keyword evidence="10" id="KW-0143">Chaperone</keyword>
<keyword evidence="11" id="KW-0676">Redox-active center</keyword>
<evidence type="ECO:0000256" key="8">
    <source>
        <dbReference type="ARBA" id="ARBA00023136"/>
    </source>
</evidence>
<evidence type="ECO:0000313" key="14">
    <source>
        <dbReference type="Proteomes" id="UP000058074"/>
    </source>
</evidence>
<dbReference type="Gene3D" id="1.20.1550.10">
    <property type="entry name" value="DsbB-like"/>
    <property type="match status" value="1"/>
</dbReference>
<keyword evidence="9" id="KW-1015">Disulfide bond</keyword>
<feature type="transmembrane region" description="Helical" evidence="12">
    <location>
        <begin position="45"/>
        <end position="63"/>
    </location>
</feature>
<dbReference type="SUPFAM" id="SSF158442">
    <property type="entry name" value="DsbB-like"/>
    <property type="match status" value="1"/>
</dbReference>
<dbReference type="GO" id="GO:0015035">
    <property type="term" value="F:protein-disulfide reductase activity"/>
    <property type="evidence" value="ECO:0007669"/>
    <property type="project" value="InterPro"/>
</dbReference>
<keyword evidence="8 12" id="KW-0472">Membrane</keyword>
<keyword evidence="6 12" id="KW-1133">Transmembrane helix</keyword>
<sequence>MTSFPRLSAQKWRPLGAAWAIALVSSLAVLFIGEVMGQAPCDLCWFQRAFMFPLAIILGIAAFKSDRAVVPYGLALGAGGGLVALYHSLLYVGVIPAPIVPCTGGPSCSGESMAIGGVPLPLLSLAAFALILTLLLNFQRRLKS</sequence>
<dbReference type="PIRSF" id="PIRSF036659">
    <property type="entry name" value="BdbC"/>
    <property type="match status" value="1"/>
</dbReference>
<dbReference type="KEGG" id="smag:AN936_02320"/>
<evidence type="ECO:0000256" key="6">
    <source>
        <dbReference type="ARBA" id="ARBA00022989"/>
    </source>
</evidence>
<dbReference type="PANTHER" id="PTHR43469">
    <property type="entry name" value="DISULFIDE FORMATION PROTEIN-RELATED"/>
    <property type="match status" value="1"/>
</dbReference>
<dbReference type="PANTHER" id="PTHR43469:SF1">
    <property type="entry name" value="SPBETA PROPHAGE-DERIVED DISULFIDE BOND FORMATION PROTEIN B"/>
    <property type="match status" value="1"/>
</dbReference>
<dbReference type="EMBL" id="CP012700">
    <property type="protein sequence ID" value="ALH79247.1"/>
    <property type="molecule type" value="Genomic_DNA"/>
</dbReference>
<accession>A0A0N9V5H7</accession>
<evidence type="ECO:0000256" key="3">
    <source>
        <dbReference type="ARBA" id="ARBA00022448"/>
    </source>
</evidence>
<dbReference type="OrthoDB" id="158402at2"/>
<keyword evidence="7" id="KW-0560">Oxidoreductase</keyword>
<feature type="transmembrane region" description="Helical" evidence="12">
    <location>
        <begin position="70"/>
        <end position="94"/>
    </location>
</feature>
<dbReference type="Pfam" id="PF02600">
    <property type="entry name" value="DsbB"/>
    <property type="match status" value="1"/>
</dbReference>
<name>A0A0N9V5H7_SPHMC</name>
<keyword evidence="4 12" id="KW-0812">Transmembrane</keyword>
<feature type="transmembrane region" description="Helical" evidence="12">
    <location>
        <begin position="12"/>
        <end position="33"/>
    </location>
</feature>
<evidence type="ECO:0000313" key="13">
    <source>
        <dbReference type="EMBL" id="ALH79247.1"/>
    </source>
</evidence>
<dbReference type="Proteomes" id="UP000058074">
    <property type="component" value="Chromosome"/>
</dbReference>
<evidence type="ECO:0000256" key="9">
    <source>
        <dbReference type="ARBA" id="ARBA00023157"/>
    </source>
</evidence>
<dbReference type="InterPro" id="IPR003752">
    <property type="entry name" value="DiS_bond_form_DsbB/BdbC"/>
</dbReference>
<proteinExistence type="inferred from homology"/>
<dbReference type="InterPro" id="IPR012187">
    <property type="entry name" value="Disulphide_bond_form_BdbC"/>
</dbReference>
<dbReference type="GO" id="GO:0006457">
    <property type="term" value="P:protein folding"/>
    <property type="evidence" value="ECO:0007669"/>
    <property type="project" value="InterPro"/>
</dbReference>
<keyword evidence="5" id="KW-0249">Electron transport</keyword>
<evidence type="ECO:0000256" key="7">
    <source>
        <dbReference type="ARBA" id="ARBA00023002"/>
    </source>
</evidence>
<dbReference type="PATRIC" id="fig|33050.5.peg.485"/>
<dbReference type="InterPro" id="IPR023380">
    <property type="entry name" value="DsbB-like_sf"/>
</dbReference>
<protein>
    <submittedName>
        <fullName evidence="13">Disulfide bond formation protein</fullName>
    </submittedName>
</protein>
<reference evidence="13 14" key="1">
    <citation type="journal article" date="2015" name="Genome Announc.">
        <title>Complete Genome Sequence of Polypropylene Glycol- and Polyethylene Glycol-Degrading Sphingopyxis macrogoltabida Strain EY-1.</title>
        <authorList>
            <person name="Ohtsubo Y."/>
            <person name="Nagata Y."/>
            <person name="Numata M."/>
            <person name="Tsuchikane K."/>
            <person name="Hosoyama A."/>
            <person name="Yamazoe A."/>
            <person name="Tsuda M."/>
            <person name="Fujita N."/>
            <person name="Kawai F."/>
        </authorList>
    </citation>
    <scope>NUCLEOTIDE SEQUENCE [LARGE SCALE GENOMIC DNA]</scope>
    <source>
        <strain evidence="13 14">EY-1</strain>
    </source>
</reference>
<evidence type="ECO:0000256" key="4">
    <source>
        <dbReference type="ARBA" id="ARBA00022692"/>
    </source>
</evidence>